<accession>B7BGB8</accession>
<sequence>MKGTVMMETVSNLEYGNPKTVVRDYGNGLSETTTSVFKNVITEEKWILGLSTSVAKQTVRSGASWLIKQYMSIIPIIRYQVKRAI</sequence>
<dbReference type="STRING" id="537006.PRABACTJOHN_04113"/>
<dbReference type="Proteomes" id="UP000005510">
    <property type="component" value="Unassembled WGS sequence"/>
</dbReference>
<evidence type="ECO:0000313" key="1">
    <source>
        <dbReference type="EMBL" id="EEC94533.1"/>
    </source>
</evidence>
<proteinExistence type="predicted"/>
<evidence type="ECO:0000313" key="2">
    <source>
        <dbReference type="Proteomes" id="UP000005510"/>
    </source>
</evidence>
<organism evidence="1 2">
    <name type="scientific">Parabacteroides johnsonii DSM 18315</name>
    <dbReference type="NCBI Taxonomy" id="537006"/>
    <lineage>
        <taxon>Bacteria</taxon>
        <taxon>Pseudomonadati</taxon>
        <taxon>Bacteroidota</taxon>
        <taxon>Bacteroidia</taxon>
        <taxon>Bacteroidales</taxon>
        <taxon>Tannerellaceae</taxon>
        <taxon>Parabacteroides</taxon>
    </lineage>
</organism>
<dbReference type="AlphaFoldDB" id="B7BGB8"/>
<protein>
    <submittedName>
        <fullName evidence="1">Uncharacterized protein</fullName>
    </submittedName>
</protein>
<gene>
    <name evidence="1" type="ORF">PRABACTJOHN_04113</name>
</gene>
<reference evidence="1 2" key="1">
    <citation type="submission" date="2008-10" db="EMBL/GenBank/DDBJ databases">
        <title>Draft genome sequence of Parabacteroides johnsonii (DSM 18315).</title>
        <authorList>
            <person name="Sudarsanam P."/>
            <person name="Ley R."/>
            <person name="Guruge J."/>
            <person name="Turnbaugh P.J."/>
            <person name="Mahowald M."/>
            <person name="Liep D."/>
            <person name="Gordon J."/>
        </authorList>
    </citation>
    <scope>NUCLEOTIDE SEQUENCE [LARGE SCALE GENOMIC DNA]</scope>
    <source>
        <strain evidence="1 2">DSM 18315</strain>
    </source>
</reference>
<name>B7BGB8_9BACT</name>
<reference evidence="1 2" key="2">
    <citation type="submission" date="2008-10" db="EMBL/GenBank/DDBJ databases">
        <authorList>
            <person name="Fulton L."/>
            <person name="Clifton S."/>
            <person name="Fulton B."/>
            <person name="Xu J."/>
            <person name="Minx P."/>
            <person name="Pepin K.H."/>
            <person name="Johnson M."/>
            <person name="Bhonagiri V."/>
            <person name="Nash W.E."/>
            <person name="Mardis E.R."/>
            <person name="Wilson R.K."/>
        </authorList>
    </citation>
    <scope>NUCLEOTIDE SEQUENCE [LARGE SCALE GENOMIC DNA]</scope>
    <source>
        <strain evidence="1 2">DSM 18315</strain>
    </source>
</reference>
<dbReference type="EMBL" id="ABYH01000408">
    <property type="protein sequence ID" value="EEC94533.1"/>
    <property type="molecule type" value="Genomic_DNA"/>
</dbReference>
<dbReference type="HOGENOM" id="CLU_2509672_0_0_10"/>
<comment type="caution">
    <text evidence="1">The sequence shown here is derived from an EMBL/GenBank/DDBJ whole genome shotgun (WGS) entry which is preliminary data.</text>
</comment>